<sequence length="71" mass="7924">MSLSLKTYTFILVQGDEERLGRPKHRIRLVSSNRSIGSDFYASIKVCASLNPSIDVIVDQYNRGLGLPDVI</sequence>
<evidence type="ECO:0000313" key="2">
    <source>
        <dbReference type="Proteomes" id="UP001180020"/>
    </source>
</evidence>
<dbReference type="EMBL" id="JAUJYO010000006">
    <property type="protein sequence ID" value="KAK1315134.1"/>
    <property type="molecule type" value="Genomic_DNA"/>
</dbReference>
<proteinExistence type="predicted"/>
<dbReference type="AlphaFoldDB" id="A0AAV9EQH5"/>
<protein>
    <submittedName>
        <fullName evidence="1">Uncharacterized protein</fullName>
    </submittedName>
</protein>
<name>A0AAV9EQH5_ACOCL</name>
<gene>
    <name evidence="1" type="ORF">QJS10_CPA06g01898</name>
</gene>
<reference evidence="1" key="2">
    <citation type="submission" date="2023-06" db="EMBL/GenBank/DDBJ databases">
        <authorList>
            <person name="Ma L."/>
            <person name="Liu K.-W."/>
            <person name="Li Z."/>
            <person name="Hsiao Y.-Y."/>
            <person name="Qi Y."/>
            <person name="Fu T."/>
            <person name="Tang G."/>
            <person name="Zhang D."/>
            <person name="Sun W.-H."/>
            <person name="Liu D.-K."/>
            <person name="Li Y."/>
            <person name="Chen G.-Z."/>
            <person name="Liu X.-D."/>
            <person name="Liao X.-Y."/>
            <person name="Jiang Y.-T."/>
            <person name="Yu X."/>
            <person name="Hao Y."/>
            <person name="Huang J."/>
            <person name="Zhao X.-W."/>
            <person name="Ke S."/>
            <person name="Chen Y.-Y."/>
            <person name="Wu W.-L."/>
            <person name="Hsu J.-L."/>
            <person name="Lin Y.-F."/>
            <person name="Huang M.-D."/>
            <person name="Li C.-Y."/>
            <person name="Huang L."/>
            <person name="Wang Z.-W."/>
            <person name="Zhao X."/>
            <person name="Zhong W.-Y."/>
            <person name="Peng D.-H."/>
            <person name="Ahmad S."/>
            <person name="Lan S."/>
            <person name="Zhang J.-S."/>
            <person name="Tsai W.-C."/>
            <person name="Van De Peer Y."/>
            <person name="Liu Z.-J."/>
        </authorList>
    </citation>
    <scope>NUCLEOTIDE SEQUENCE</scope>
    <source>
        <strain evidence="1">CP</strain>
        <tissue evidence="1">Leaves</tissue>
    </source>
</reference>
<keyword evidence="2" id="KW-1185">Reference proteome</keyword>
<organism evidence="1 2">
    <name type="scientific">Acorus calamus</name>
    <name type="common">Sweet flag</name>
    <dbReference type="NCBI Taxonomy" id="4465"/>
    <lineage>
        <taxon>Eukaryota</taxon>
        <taxon>Viridiplantae</taxon>
        <taxon>Streptophyta</taxon>
        <taxon>Embryophyta</taxon>
        <taxon>Tracheophyta</taxon>
        <taxon>Spermatophyta</taxon>
        <taxon>Magnoliopsida</taxon>
        <taxon>Liliopsida</taxon>
        <taxon>Acoraceae</taxon>
        <taxon>Acorus</taxon>
    </lineage>
</organism>
<comment type="caution">
    <text evidence="1">The sequence shown here is derived from an EMBL/GenBank/DDBJ whole genome shotgun (WGS) entry which is preliminary data.</text>
</comment>
<accession>A0AAV9EQH5</accession>
<reference evidence="1" key="1">
    <citation type="journal article" date="2023" name="Nat. Commun.">
        <title>Diploid and tetraploid genomes of Acorus and the evolution of monocots.</title>
        <authorList>
            <person name="Ma L."/>
            <person name="Liu K.W."/>
            <person name="Li Z."/>
            <person name="Hsiao Y.Y."/>
            <person name="Qi Y."/>
            <person name="Fu T."/>
            <person name="Tang G.D."/>
            <person name="Zhang D."/>
            <person name="Sun W.H."/>
            <person name="Liu D.K."/>
            <person name="Li Y."/>
            <person name="Chen G.Z."/>
            <person name="Liu X.D."/>
            <person name="Liao X.Y."/>
            <person name="Jiang Y.T."/>
            <person name="Yu X."/>
            <person name="Hao Y."/>
            <person name="Huang J."/>
            <person name="Zhao X.W."/>
            <person name="Ke S."/>
            <person name="Chen Y.Y."/>
            <person name="Wu W.L."/>
            <person name="Hsu J.L."/>
            <person name="Lin Y.F."/>
            <person name="Huang M.D."/>
            <person name="Li C.Y."/>
            <person name="Huang L."/>
            <person name="Wang Z.W."/>
            <person name="Zhao X."/>
            <person name="Zhong W.Y."/>
            <person name="Peng D.H."/>
            <person name="Ahmad S."/>
            <person name="Lan S."/>
            <person name="Zhang J.S."/>
            <person name="Tsai W.C."/>
            <person name="Van de Peer Y."/>
            <person name="Liu Z.J."/>
        </authorList>
    </citation>
    <scope>NUCLEOTIDE SEQUENCE</scope>
    <source>
        <strain evidence="1">CP</strain>
    </source>
</reference>
<evidence type="ECO:0000313" key="1">
    <source>
        <dbReference type="EMBL" id="KAK1315134.1"/>
    </source>
</evidence>
<dbReference type="Proteomes" id="UP001180020">
    <property type="component" value="Unassembled WGS sequence"/>
</dbReference>